<feature type="region of interest" description="Disordered" evidence="1">
    <location>
        <begin position="61"/>
        <end position="104"/>
    </location>
</feature>
<dbReference type="AlphaFoldDB" id="D3B691"/>
<evidence type="ECO:0000313" key="3">
    <source>
        <dbReference type="EMBL" id="EFA83389.1"/>
    </source>
</evidence>
<dbReference type="RefSeq" id="XP_020435506.1">
    <property type="nucleotide sequence ID" value="XM_020575092.1"/>
</dbReference>
<feature type="compositionally biased region" description="Polar residues" evidence="1">
    <location>
        <begin position="94"/>
        <end position="104"/>
    </location>
</feature>
<reference evidence="3 4" key="1">
    <citation type="journal article" date="2011" name="Genome Res.">
        <title>Phylogeny-wide analysis of social amoeba genomes highlights ancient origins for complex intercellular communication.</title>
        <authorList>
            <person name="Heidel A.J."/>
            <person name="Lawal H.M."/>
            <person name="Felder M."/>
            <person name="Schilde C."/>
            <person name="Helps N.R."/>
            <person name="Tunggal B."/>
            <person name="Rivero F."/>
            <person name="John U."/>
            <person name="Schleicher M."/>
            <person name="Eichinger L."/>
            <person name="Platzer M."/>
            <person name="Noegel A.A."/>
            <person name="Schaap P."/>
            <person name="Gloeckner G."/>
        </authorList>
    </citation>
    <scope>NUCLEOTIDE SEQUENCE [LARGE SCALE GENOMIC DNA]</scope>
    <source>
        <strain evidence="4">ATCC 26659 / Pp 5 / PN500</strain>
    </source>
</reference>
<evidence type="ECO:0000313" key="4">
    <source>
        <dbReference type="Proteomes" id="UP000001396"/>
    </source>
</evidence>
<gene>
    <name evidence="3" type="ORF">PPL_04182</name>
</gene>
<dbReference type="GeneID" id="31359669"/>
<feature type="compositionally biased region" description="Low complexity" evidence="1">
    <location>
        <begin position="73"/>
        <end position="93"/>
    </location>
</feature>
<dbReference type="Proteomes" id="UP000001396">
    <property type="component" value="Unassembled WGS sequence"/>
</dbReference>
<name>D3B691_HETP5</name>
<protein>
    <submittedName>
        <fullName evidence="3">Uncharacterized protein</fullName>
    </submittedName>
</protein>
<feature type="signal peptide" evidence="2">
    <location>
        <begin position="1"/>
        <end position="23"/>
    </location>
</feature>
<dbReference type="EMBL" id="ADBJ01000017">
    <property type="protein sequence ID" value="EFA83389.1"/>
    <property type="molecule type" value="Genomic_DNA"/>
</dbReference>
<feature type="compositionally biased region" description="Polar residues" evidence="1">
    <location>
        <begin position="61"/>
        <end position="72"/>
    </location>
</feature>
<dbReference type="InParanoid" id="D3B691"/>
<proteinExistence type="predicted"/>
<organism evidence="3 4">
    <name type="scientific">Heterostelium pallidum (strain ATCC 26659 / Pp 5 / PN500)</name>
    <name type="common">Cellular slime mold</name>
    <name type="synonym">Polysphondylium pallidum</name>
    <dbReference type="NCBI Taxonomy" id="670386"/>
    <lineage>
        <taxon>Eukaryota</taxon>
        <taxon>Amoebozoa</taxon>
        <taxon>Evosea</taxon>
        <taxon>Eumycetozoa</taxon>
        <taxon>Dictyostelia</taxon>
        <taxon>Acytosteliales</taxon>
        <taxon>Acytosteliaceae</taxon>
        <taxon>Heterostelium</taxon>
    </lineage>
</organism>
<evidence type="ECO:0000256" key="1">
    <source>
        <dbReference type="SAM" id="MobiDB-lite"/>
    </source>
</evidence>
<keyword evidence="2" id="KW-0732">Signal</keyword>
<sequence>MSKFITLIATLLVLLLIAGNADCEQTICNYPYLYLNYLVFDSSEGEESTSPVFVFINSETPTDSASQSKYIQTSSDSSYDSESTDFFFDSESSNLPNDPLFQTN</sequence>
<feature type="chain" id="PRO_5003040839" evidence="2">
    <location>
        <begin position="24"/>
        <end position="104"/>
    </location>
</feature>
<comment type="caution">
    <text evidence="3">The sequence shown here is derived from an EMBL/GenBank/DDBJ whole genome shotgun (WGS) entry which is preliminary data.</text>
</comment>
<accession>D3B691</accession>
<keyword evidence="4" id="KW-1185">Reference proteome</keyword>
<evidence type="ECO:0000256" key="2">
    <source>
        <dbReference type="SAM" id="SignalP"/>
    </source>
</evidence>